<dbReference type="InterPro" id="IPR001845">
    <property type="entry name" value="HTH_ArsR_DNA-bd_dom"/>
</dbReference>
<dbReference type="CDD" id="cd00090">
    <property type="entry name" value="HTH_ARSR"/>
    <property type="match status" value="1"/>
</dbReference>
<protein>
    <submittedName>
        <fullName evidence="3">Helix-turn-helix domain-containing protein</fullName>
    </submittedName>
</protein>
<sequence length="190" mass="22071">MEKVYSIKDLEQLRVFSEPFRIKLLWSFYGKEKTGKMLADEFHMSPSKVRYHLTELERVGLVEVVRTELKNGIQQKFYLPVAQRFSLRKVAALINGEEASKLDSIMRQSAIEAIDEMREKVTGANFEKPELVQVSLTLSLTAKERKEIAEKIIDLHEQLERLSQRETDESTRDYYINLTLFPTGPKSESN</sequence>
<dbReference type="InterPro" id="IPR036388">
    <property type="entry name" value="WH-like_DNA-bd_sf"/>
</dbReference>
<evidence type="ECO:0000259" key="2">
    <source>
        <dbReference type="SMART" id="SM00418"/>
    </source>
</evidence>
<name>A0ABW5SAS0_9BACL</name>
<evidence type="ECO:0000313" key="4">
    <source>
        <dbReference type="Proteomes" id="UP001597399"/>
    </source>
</evidence>
<dbReference type="InterPro" id="IPR011991">
    <property type="entry name" value="ArsR-like_HTH"/>
</dbReference>
<evidence type="ECO:0000256" key="1">
    <source>
        <dbReference type="ARBA" id="ARBA00023125"/>
    </source>
</evidence>
<keyword evidence="4" id="KW-1185">Reference proteome</keyword>
<organism evidence="3 4">
    <name type="scientific">Sporolactobacillus shoreicorticis</name>
    <dbReference type="NCBI Taxonomy" id="1923877"/>
    <lineage>
        <taxon>Bacteria</taxon>
        <taxon>Bacillati</taxon>
        <taxon>Bacillota</taxon>
        <taxon>Bacilli</taxon>
        <taxon>Bacillales</taxon>
        <taxon>Sporolactobacillaceae</taxon>
        <taxon>Sporolactobacillus</taxon>
    </lineage>
</organism>
<dbReference type="Gene3D" id="1.10.10.10">
    <property type="entry name" value="Winged helix-like DNA-binding domain superfamily/Winged helix DNA-binding domain"/>
    <property type="match status" value="1"/>
</dbReference>
<dbReference type="EMBL" id="JBHUMQ010000050">
    <property type="protein sequence ID" value="MFD2695630.1"/>
    <property type="molecule type" value="Genomic_DNA"/>
</dbReference>
<dbReference type="SUPFAM" id="SSF46785">
    <property type="entry name" value="Winged helix' DNA-binding domain"/>
    <property type="match status" value="1"/>
</dbReference>
<evidence type="ECO:0000313" key="3">
    <source>
        <dbReference type="EMBL" id="MFD2695630.1"/>
    </source>
</evidence>
<gene>
    <name evidence="3" type="ORF">ACFSUE_18675</name>
</gene>
<dbReference type="SMART" id="SM00418">
    <property type="entry name" value="HTH_ARSR"/>
    <property type="match status" value="1"/>
</dbReference>
<keyword evidence="1" id="KW-0238">DNA-binding</keyword>
<reference evidence="4" key="1">
    <citation type="journal article" date="2019" name="Int. J. Syst. Evol. Microbiol.">
        <title>The Global Catalogue of Microorganisms (GCM) 10K type strain sequencing project: providing services to taxonomists for standard genome sequencing and annotation.</title>
        <authorList>
            <consortium name="The Broad Institute Genomics Platform"/>
            <consortium name="The Broad Institute Genome Sequencing Center for Infectious Disease"/>
            <person name="Wu L."/>
            <person name="Ma J."/>
        </authorList>
    </citation>
    <scope>NUCLEOTIDE SEQUENCE [LARGE SCALE GENOMIC DNA]</scope>
    <source>
        <strain evidence="4">TISTR 2466</strain>
    </source>
</reference>
<proteinExistence type="predicted"/>
<dbReference type="RefSeq" id="WP_253062954.1">
    <property type="nucleotide sequence ID" value="NZ_JAMXWM010000017.1"/>
</dbReference>
<feature type="domain" description="HTH arsR-type" evidence="2">
    <location>
        <begin position="11"/>
        <end position="99"/>
    </location>
</feature>
<dbReference type="Pfam" id="PF12840">
    <property type="entry name" value="HTH_20"/>
    <property type="match status" value="1"/>
</dbReference>
<dbReference type="InterPro" id="IPR036390">
    <property type="entry name" value="WH_DNA-bd_sf"/>
</dbReference>
<accession>A0ABW5SAS0</accession>
<dbReference type="Proteomes" id="UP001597399">
    <property type="component" value="Unassembled WGS sequence"/>
</dbReference>
<comment type="caution">
    <text evidence="3">The sequence shown here is derived from an EMBL/GenBank/DDBJ whole genome shotgun (WGS) entry which is preliminary data.</text>
</comment>